<protein>
    <submittedName>
        <fullName evidence="1">Uncharacterized protein</fullName>
    </submittedName>
</protein>
<comment type="caution">
    <text evidence="1">The sequence shown here is derived from an EMBL/GenBank/DDBJ whole genome shotgun (WGS) entry which is preliminary data.</text>
</comment>
<reference evidence="1" key="1">
    <citation type="submission" date="2021-02" db="EMBL/GenBank/DDBJ databases">
        <authorList>
            <person name="Nowell W R."/>
        </authorList>
    </citation>
    <scope>NUCLEOTIDE SEQUENCE</scope>
</reference>
<proteinExistence type="predicted"/>
<dbReference type="EMBL" id="CAJOBP010074564">
    <property type="protein sequence ID" value="CAF4894406.1"/>
    <property type="molecule type" value="Genomic_DNA"/>
</dbReference>
<organism evidence="1 2">
    <name type="scientific">Rotaria socialis</name>
    <dbReference type="NCBI Taxonomy" id="392032"/>
    <lineage>
        <taxon>Eukaryota</taxon>
        <taxon>Metazoa</taxon>
        <taxon>Spiralia</taxon>
        <taxon>Gnathifera</taxon>
        <taxon>Rotifera</taxon>
        <taxon>Eurotatoria</taxon>
        <taxon>Bdelloidea</taxon>
        <taxon>Philodinida</taxon>
        <taxon>Philodinidae</taxon>
        <taxon>Rotaria</taxon>
    </lineage>
</organism>
<name>A0A821URH2_9BILA</name>
<gene>
    <name evidence="1" type="ORF">UJA718_LOCUS45228</name>
</gene>
<keyword evidence="2" id="KW-1185">Reference proteome</keyword>
<feature type="non-terminal residue" evidence="1">
    <location>
        <position position="62"/>
    </location>
</feature>
<dbReference type="AlphaFoldDB" id="A0A821URH2"/>
<dbReference type="Proteomes" id="UP000663873">
    <property type="component" value="Unassembled WGS sequence"/>
</dbReference>
<evidence type="ECO:0000313" key="1">
    <source>
        <dbReference type="EMBL" id="CAF4894406.1"/>
    </source>
</evidence>
<sequence length="62" mass="7272">MEKKFSDSESFADTLQRKLSASQHFESIAQTQQNYELILATMREKHEQELVTLDEKLQNAQK</sequence>
<evidence type="ECO:0000313" key="2">
    <source>
        <dbReference type="Proteomes" id="UP000663873"/>
    </source>
</evidence>
<accession>A0A821URH2</accession>